<keyword evidence="3" id="KW-1185">Reference proteome</keyword>
<feature type="domain" description="2EXR" evidence="1">
    <location>
        <begin position="24"/>
        <end position="140"/>
    </location>
</feature>
<dbReference type="PANTHER" id="PTHR35910:SF6">
    <property type="entry name" value="2EXR DOMAIN-CONTAINING PROTEIN"/>
    <property type="match status" value="1"/>
</dbReference>
<evidence type="ECO:0000313" key="2">
    <source>
        <dbReference type="EMBL" id="EEU37406.1"/>
    </source>
</evidence>
<dbReference type="InParanoid" id="C7ZF52"/>
<evidence type="ECO:0000259" key="1">
    <source>
        <dbReference type="Pfam" id="PF20150"/>
    </source>
</evidence>
<dbReference type="Pfam" id="PF20150">
    <property type="entry name" value="2EXR"/>
    <property type="match status" value="1"/>
</dbReference>
<dbReference type="GeneID" id="9665336"/>
<name>C7ZF52_FUSV7</name>
<dbReference type="Proteomes" id="UP000005206">
    <property type="component" value="Chromosome 11"/>
</dbReference>
<dbReference type="KEGG" id="nhe:NECHADRAFT_86393"/>
<dbReference type="AlphaFoldDB" id="C7ZF52"/>
<sequence>MTSKPHLQIFTLDAPQSHADLKEFTLFSKLPTELRFKIWRHSLEHPRILKVHLRYPSAFDLKLGYDGQTRPPSHQSQKNYRPVVEGYQTLSKLLRVNKDARAAALCFYRVHLPCWFTKGASRSDDLVSGTLYFNPEYDFLHVKQESMDMIEFFYDLKFKYDPQHIGIRNLALCRRTLGNNPGRLAPLPASNTNPEAMSAFKDIISQLREVFFVYVQNIARMILGRDTGAIVLHETSFNRSFPITAMGLNFDRIDRDPRQARKDFKSLSIMGNPHELYTSWLEAMEGMGINPPKAQYRILLTYRPYDRIYNEEDARKWIKKEDEIWNNTYKSTGPFSTIDWKTTAGSSLPKFRDEDLDKAVRPTFGFWLFPVDAFDDGSERGFHSNQISAWDVSEHWPELALLRLPTS</sequence>
<dbReference type="HOGENOM" id="CLU_045008_0_0_1"/>
<dbReference type="PANTHER" id="PTHR35910">
    <property type="entry name" value="2EXR DOMAIN-CONTAINING PROTEIN"/>
    <property type="match status" value="1"/>
</dbReference>
<dbReference type="STRING" id="660122.C7ZF52"/>
<dbReference type="EMBL" id="GG698922">
    <property type="protein sequence ID" value="EEU37406.1"/>
    <property type="molecule type" value="Genomic_DNA"/>
</dbReference>
<protein>
    <recommendedName>
        <fullName evidence="1">2EXR domain-containing protein</fullName>
    </recommendedName>
</protein>
<dbReference type="eggNOG" id="ENOG502RPDM">
    <property type="taxonomic scope" value="Eukaryota"/>
</dbReference>
<gene>
    <name evidence="2" type="ORF">NECHADRAFT_86393</name>
</gene>
<dbReference type="OMA" id="RIMIWRE"/>
<organism evidence="2 3">
    <name type="scientific">Fusarium vanettenii (strain ATCC MYA-4622 / CBS 123669 / FGSC 9596 / NRRL 45880 / 77-13-4)</name>
    <name type="common">Fusarium solani subsp. pisi</name>
    <dbReference type="NCBI Taxonomy" id="660122"/>
    <lineage>
        <taxon>Eukaryota</taxon>
        <taxon>Fungi</taxon>
        <taxon>Dikarya</taxon>
        <taxon>Ascomycota</taxon>
        <taxon>Pezizomycotina</taxon>
        <taxon>Sordariomycetes</taxon>
        <taxon>Hypocreomycetidae</taxon>
        <taxon>Hypocreales</taxon>
        <taxon>Nectriaceae</taxon>
        <taxon>Fusarium</taxon>
        <taxon>Fusarium solani species complex</taxon>
        <taxon>Fusarium vanettenii</taxon>
    </lineage>
</organism>
<proteinExistence type="predicted"/>
<dbReference type="VEuPathDB" id="FungiDB:NECHADRAFT_86393"/>
<dbReference type="OrthoDB" id="3469466at2759"/>
<dbReference type="RefSeq" id="XP_003043119.1">
    <property type="nucleotide sequence ID" value="XM_003043073.1"/>
</dbReference>
<evidence type="ECO:0000313" key="3">
    <source>
        <dbReference type="Proteomes" id="UP000005206"/>
    </source>
</evidence>
<dbReference type="InterPro" id="IPR045518">
    <property type="entry name" value="2EXR"/>
</dbReference>
<reference evidence="2 3" key="1">
    <citation type="journal article" date="2009" name="PLoS Genet.">
        <title>The genome of Nectria haematococca: contribution of supernumerary chromosomes to gene expansion.</title>
        <authorList>
            <person name="Coleman J.J."/>
            <person name="Rounsley S.D."/>
            <person name="Rodriguez-Carres M."/>
            <person name="Kuo A."/>
            <person name="Wasmann C.C."/>
            <person name="Grimwood J."/>
            <person name="Schmutz J."/>
            <person name="Taga M."/>
            <person name="White G.J."/>
            <person name="Zhou S."/>
            <person name="Schwartz D.C."/>
            <person name="Freitag M."/>
            <person name="Ma L.J."/>
            <person name="Danchin E.G."/>
            <person name="Henrissat B."/>
            <person name="Coutinho P.M."/>
            <person name="Nelson D.R."/>
            <person name="Straney D."/>
            <person name="Napoli C.A."/>
            <person name="Barker B.M."/>
            <person name="Gribskov M."/>
            <person name="Rep M."/>
            <person name="Kroken S."/>
            <person name="Molnar I."/>
            <person name="Rensing C."/>
            <person name="Kennell J.C."/>
            <person name="Zamora J."/>
            <person name="Farman M.L."/>
            <person name="Selker E.U."/>
            <person name="Salamov A."/>
            <person name="Shapiro H."/>
            <person name="Pangilinan J."/>
            <person name="Lindquist E."/>
            <person name="Lamers C."/>
            <person name="Grigoriev I.V."/>
            <person name="Geiser D.M."/>
            <person name="Covert S.F."/>
            <person name="Temporini E."/>
            <person name="Vanetten H.D."/>
        </authorList>
    </citation>
    <scope>NUCLEOTIDE SEQUENCE [LARGE SCALE GENOMIC DNA]</scope>
    <source>
        <strain evidence="3">ATCC MYA-4622 / CBS 123669 / FGSC 9596 / NRRL 45880 / 77-13-4</strain>
    </source>
</reference>
<accession>C7ZF52</accession>